<dbReference type="Gene3D" id="1.10.357.10">
    <property type="entry name" value="Tetracycline Repressor, domain 2"/>
    <property type="match status" value="1"/>
</dbReference>
<dbReference type="PANTHER" id="PTHR43479">
    <property type="entry name" value="ACREF/ENVCD OPERON REPRESSOR-RELATED"/>
    <property type="match status" value="1"/>
</dbReference>
<dbReference type="PROSITE" id="PS01081">
    <property type="entry name" value="HTH_TETR_1"/>
    <property type="match status" value="1"/>
</dbReference>
<name>A0ABW8T9G8_9CLOT</name>
<dbReference type="InterPro" id="IPR050624">
    <property type="entry name" value="HTH-type_Tx_Regulator"/>
</dbReference>
<dbReference type="PANTHER" id="PTHR43479:SF11">
    <property type="entry name" value="ACREF_ENVCD OPERON REPRESSOR-RELATED"/>
    <property type="match status" value="1"/>
</dbReference>
<evidence type="ECO:0000313" key="4">
    <source>
        <dbReference type="EMBL" id="MFL0248362.1"/>
    </source>
</evidence>
<evidence type="ECO:0000256" key="1">
    <source>
        <dbReference type="ARBA" id="ARBA00023125"/>
    </source>
</evidence>
<dbReference type="Pfam" id="PF08359">
    <property type="entry name" value="TetR_C_4"/>
    <property type="match status" value="1"/>
</dbReference>
<evidence type="ECO:0000259" key="3">
    <source>
        <dbReference type="PROSITE" id="PS50977"/>
    </source>
</evidence>
<reference evidence="4 5" key="1">
    <citation type="submission" date="2024-11" db="EMBL/GenBank/DDBJ databases">
        <authorList>
            <person name="Heng Y.C."/>
            <person name="Lim A.C.H."/>
            <person name="Lee J.K.Y."/>
            <person name="Kittelmann S."/>
        </authorList>
    </citation>
    <scope>NUCLEOTIDE SEQUENCE [LARGE SCALE GENOMIC DNA]</scope>
    <source>
        <strain evidence="4 5">WILCCON 0185</strain>
    </source>
</reference>
<evidence type="ECO:0000256" key="2">
    <source>
        <dbReference type="PROSITE-ProRule" id="PRU00335"/>
    </source>
</evidence>
<comment type="caution">
    <text evidence="4">The sequence shown here is derived from an EMBL/GenBank/DDBJ whole genome shotgun (WGS) entry which is preliminary data.</text>
</comment>
<accession>A0ABW8T9G8</accession>
<dbReference type="SUPFAM" id="SSF46689">
    <property type="entry name" value="Homeodomain-like"/>
    <property type="match status" value="1"/>
</dbReference>
<dbReference type="InterPro" id="IPR036271">
    <property type="entry name" value="Tet_transcr_reg_TetR-rel_C_sf"/>
</dbReference>
<dbReference type="PRINTS" id="PR00455">
    <property type="entry name" value="HTHTETR"/>
</dbReference>
<dbReference type="EMBL" id="JBJHZZ010000016">
    <property type="protein sequence ID" value="MFL0248362.1"/>
    <property type="molecule type" value="Genomic_DNA"/>
</dbReference>
<dbReference type="RefSeq" id="WP_406770819.1">
    <property type="nucleotide sequence ID" value="NZ_JBJHZZ010000016.1"/>
</dbReference>
<dbReference type="SUPFAM" id="SSF48498">
    <property type="entry name" value="Tetracyclin repressor-like, C-terminal domain"/>
    <property type="match status" value="1"/>
</dbReference>
<dbReference type="InterPro" id="IPR001647">
    <property type="entry name" value="HTH_TetR"/>
</dbReference>
<keyword evidence="5" id="KW-1185">Reference proteome</keyword>
<dbReference type="PROSITE" id="PS50977">
    <property type="entry name" value="HTH_TETR_2"/>
    <property type="match status" value="1"/>
</dbReference>
<keyword evidence="1 2" id="KW-0238">DNA-binding</keyword>
<dbReference type="InterPro" id="IPR013570">
    <property type="entry name" value="Tscrpt_reg_YsiA_C"/>
</dbReference>
<feature type="domain" description="HTH tetR-type" evidence="3">
    <location>
        <begin position="2"/>
        <end position="62"/>
    </location>
</feature>
<feature type="DNA-binding region" description="H-T-H motif" evidence="2">
    <location>
        <begin position="25"/>
        <end position="44"/>
    </location>
</feature>
<dbReference type="InterPro" id="IPR023772">
    <property type="entry name" value="DNA-bd_HTH_TetR-type_CS"/>
</dbReference>
<dbReference type="Proteomes" id="UP001623591">
    <property type="component" value="Unassembled WGS sequence"/>
</dbReference>
<dbReference type="Gene3D" id="1.10.10.60">
    <property type="entry name" value="Homeodomain-like"/>
    <property type="match status" value="1"/>
</dbReference>
<organism evidence="4 5">
    <name type="scientific">Candidatus Clostridium stratigraminis</name>
    <dbReference type="NCBI Taxonomy" id="3381661"/>
    <lineage>
        <taxon>Bacteria</taxon>
        <taxon>Bacillati</taxon>
        <taxon>Bacillota</taxon>
        <taxon>Clostridia</taxon>
        <taxon>Eubacteriales</taxon>
        <taxon>Clostridiaceae</taxon>
        <taxon>Clostridium</taxon>
    </lineage>
</organism>
<proteinExistence type="predicted"/>
<evidence type="ECO:0000313" key="5">
    <source>
        <dbReference type="Proteomes" id="UP001623591"/>
    </source>
</evidence>
<protein>
    <submittedName>
        <fullName evidence="4">TetR/AcrR family transcriptional regulator</fullName>
    </submittedName>
</protein>
<dbReference type="Pfam" id="PF00440">
    <property type="entry name" value="TetR_N"/>
    <property type="match status" value="1"/>
</dbReference>
<sequence length="188" mass="21528">MSKTKRDIFEAAIRIFSISGYDSATMDDIAQDAGVAKGTLYYHFKSKEELFKYIITEGMELISEELNEAALKESSSLDKLKSICNLQLKMISEKRDFFKVVMSQLWGQEVRQLELRDFIKKYISKIEIFLKQAMEDGVIKKEDSSFMAYTFFGTLCSTAVYELINDGKSNIDVITEKVMGYILHGIQS</sequence>
<dbReference type="InterPro" id="IPR009057">
    <property type="entry name" value="Homeodomain-like_sf"/>
</dbReference>
<gene>
    <name evidence="4" type="ORF">ACJDUG_15530</name>
</gene>